<dbReference type="PANTHER" id="PTHR15111:SF0">
    <property type="entry name" value="UNCONVENTIONAL PREFOLDIN RPB5 INTERACTOR 1"/>
    <property type="match status" value="1"/>
</dbReference>
<dbReference type="InterPro" id="IPR009053">
    <property type="entry name" value="Prefoldin"/>
</dbReference>
<feature type="compositionally biased region" description="Basic residues" evidence="1">
    <location>
        <begin position="750"/>
        <end position="759"/>
    </location>
</feature>
<name>A0AAF1BFG1_9TREE</name>
<feature type="compositionally biased region" description="Basic and acidic residues" evidence="1">
    <location>
        <begin position="134"/>
        <end position="155"/>
    </location>
</feature>
<dbReference type="InterPro" id="IPR024325">
    <property type="entry name" value="DUF3835"/>
</dbReference>
<feature type="compositionally biased region" description="Pro residues" evidence="1">
    <location>
        <begin position="698"/>
        <end position="712"/>
    </location>
</feature>
<dbReference type="PANTHER" id="PTHR15111">
    <property type="entry name" value="RNA POLYMERASE II SUBUNIT 5-MEDIATING PROTEIN NNX3"/>
    <property type="match status" value="1"/>
</dbReference>
<feature type="compositionally biased region" description="Low complexity" evidence="1">
    <location>
        <begin position="688"/>
        <end position="697"/>
    </location>
</feature>
<feature type="compositionally biased region" description="Acidic residues" evidence="1">
    <location>
        <begin position="627"/>
        <end position="639"/>
    </location>
</feature>
<feature type="region of interest" description="Disordered" evidence="1">
    <location>
        <begin position="125"/>
        <end position="168"/>
    </location>
</feature>
<evidence type="ECO:0000259" key="2">
    <source>
        <dbReference type="Pfam" id="PF12927"/>
    </source>
</evidence>
<dbReference type="Gene3D" id="1.10.287.370">
    <property type="match status" value="1"/>
</dbReference>
<dbReference type="AlphaFoldDB" id="A0AAF1BFG1"/>
<dbReference type="GeneID" id="87804263"/>
<sequence length="759" mass="81358">MPERLQLPITPSGPQLGAHIAALDLLAARLEALPSRSRWPARVPLNSKASFEGDMVHTNEIKVNVSEGWWVEMTAHEAAGYVRQRRDALLHEHARLLEGKPPSTADHVAKSLGMAMRLNPDELKFDPLFAQPRNEAKEQQKEERRKTEEQKREKAAAAAAAPPSDDLPESLQRLVDLVGNQLQDKLGLPAASTEGRETVENDDGLPIHEIREALDGSALTPLPEGHGEGAVTVNDEDGDYWADEAVARREALRRRIFHDGSDTEDDEDNDDSMDVDPAAAPEAKPPTPPIAATSASASASASASLAPPEDVDMQDEPTPSLSRSSSISQPKSILKLPTRKKSVSFDDSVPLPPDSPPVRGFVGVEVPDSGPKVIPILNAPKPGQKKEPFGGFKRGFLSSGPPPVPRIVEVAPDAPAPAPPVPPSTVRTQEAPAAPAAPEPPQQPKKQSLFAQRRAQAGGPSFPKLADTPPMVTMKHAVQEKSAVPGPAPASRPLTAPPSVGPARSPAPDAMDEDTDEDYDEYGDLGEFSDDEEDEYNLDEALLAREVALEYHRRQAYQTPVDPDEVDPEADDANVLMGIPRVSTISGRDDDSSLRIVNPTADDLSQFMRVGRAEDGELVFEPPVVNEDSDSDGEEAGADAEDRRQRRQRRKDVMAQLLTGDYSDRPLSGQAQAEVNKARERAFHQSLPPAVAAAPVAAPAPVPAPAPAPAPKPDPRRDVVERVPPPQRPVAAAAAAAEPEAAAPAAPPKKVSRFKAARQ</sequence>
<feature type="compositionally biased region" description="Basic and acidic residues" evidence="1">
    <location>
        <begin position="194"/>
        <end position="206"/>
    </location>
</feature>
<dbReference type="EMBL" id="CP086714">
    <property type="protein sequence ID" value="WOO77427.1"/>
    <property type="molecule type" value="Genomic_DNA"/>
</dbReference>
<reference evidence="3" key="1">
    <citation type="submission" date="2023-10" db="EMBL/GenBank/DDBJ databases">
        <authorList>
            <person name="Noh H."/>
        </authorList>
    </citation>
    <scope>NUCLEOTIDE SEQUENCE</scope>
    <source>
        <strain evidence="3">DUCC4014</strain>
    </source>
</reference>
<feature type="compositionally biased region" description="Acidic residues" evidence="1">
    <location>
        <begin position="262"/>
        <end position="274"/>
    </location>
</feature>
<feature type="domain" description="DUF3835" evidence="2">
    <location>
        <begin position="531"/>
        <end position="555"/>
    </location>
</feature>
<feature type="compositionally biased region" description="Low complexity" evidence="1">
    <location>
        <begin position="319"/>
        <end position="335"/>
    </location>
</feature>
<feature type="region of interest" description="Disordered" evidence="1">
    <location>
        <begin position="186"/>
        <end position="206"/>
    </location>
</feature>
<organism evidence="3 4">
    <name type="scientific">Vanrija pseudolonga</name>
    <dbReference type="NCBI Taxonomy" id="143232"/>
    <lineage>
        <taxon>Eukaryota</taxon>
        <taxon>Fungi</taxon>
        <taxon>Dikarya</taxon>
        <taxon>Basidiomycota</taxon>
        <taxon>Agaricomycotina</taxon>
        <taxon>Tremellomycetes</taxon>
        <taxon>Trichosporonales</taxon>
        <taxon>Trichosporonaceae</taxon>
        <taxon>Vanrija</taxon>
    </lineage>
</organism>
<dbReference type="GO" id="GO:0003714">
    <property type="term" value="F:transcription corepressor activity"/>
    <property type="evidence" value="ECO:0007669"/>
    <property type="project" value="TreeGrafter"/>
</dbReference>
<accession>A0AAF1BFG1</accession>
<feature type="region of interest" description="Disordered" evidence="1">
    <location>
        <begin position="255"/>
        <end position="534"/>
    </location>
</feature>
<feature type="compositionally biased region" description="Low complexity" evidence="1">
    <location>
        <begin position="729"/>
        <end position="744"/>
    </location>
</feature>
<proteinExistence type="predicted"/>
<dbReference type="RefSeq" id="XP_062623459.1">
    <property type="nucleotide sequence ID" value="XM_062767475.1"/>
</dbReference>
<feature type="region of interest" description="Disordered" evidence="1">
    <location>
        <begin position="614"/>
        <end position="759"/>
    </location>
</feature>
<dbReference type="GO" id="GO:0003682">
    <property type="term" value="F:chromatin binding"/>
    <property type="evidence" value="ECO:0007669"/>
    <property type="project" value="TreeGrafter"/>
</dbReference>
<dbReference type="Pfam" id="PF12927">
    <property type="entry name" value="DUF3835"/>
    <property type="match status" value="2"/>
</dbReference>
<feature type="domain" description="DUF3835" evidence="2">
    <location>
        <begin position="746"/>
        <end position="758"/>
    </location>
</feature>
<keyword evidence="4" id="KW-1185">Reference proteome</keyword>
<feature type="compositionally biased region" description="Pro residues" evidence="1">
    <location>
        <begin position="486"/>
        <end position="500"/>
    </location>
</feature>
<feature type="compositionally biased region" description="Acidic residues" evidence="1">
    <location>
        <begin position="510"/>
        <end position="534"/>
    </location>
</feature>
<evidence type="ECO:0000313" key="4">
    <source>
        <dbReference type="Proteomes" id="UP000827549"/>
    </source>
</evidence>
<feature type="compositionally biased region" description="Pro residues" evidence="1">
    <location>
        <begin position="414"/>
        <end position="423"/>
    </location>
</feature>
<evidence type="ECO:0000256" key="1">
    <source>
        <dbReference type="SAM" id="MobiDB-lite"/>
    </source>
</evidence>
<dbReference type="InterPro" id="IPR052255">
    <property type="entry name" value="RNA_pol_II_subunit5-mediator"/>
</dbReference>
<feature type="region of interest" description="Disordered" evidence="1">
    <location>
        <begin position="218"/>
        <end position="239"/>
    </location>
</feature>
<protein>
    <recommendedName>
        <fullName evidence="2">DUF3835 domain-containing protein</fullName>
    </recommendedName>
</protein>
<dbReference type="Proteomes" id="UP000827549">
    <property type="component" value="Chromosome 1"/>
</dbReference>
<dbReference type="GO" id="GO:0019212">
    <property type="term" value="F:phosphatase inhibitor activity"/>
    <property type="evidence" value="ECO:0007669"/>
    <property type="project" value="TreeGrafter"/>
</dbReference>
<feature type="compositionally biased region" description="Low complexity" evidence="1">
    <location>
        <begin position="290"/>
        <end position="308"/>
    </location>
</feature>
<gene>
    <name evidence="3" type="ORF">LOC62_01G001005</name>
</gene>
<evidence type="ECO:0000313" key="3">
    <source>
        <dbReference type="EMBL" id="WOO77427.1"/>
    </source>
</evidence>
<dbReference type="GO" id="GO:0000122">
    <property type="term" value="P:negative regulation of transcription by RNA polymerase II"/>
    <property type="evidence" value="ECO:0007669"/>
    <property type="project" value="TreeGrafter"/>
</dbReference>
<dbReference type="SUPFAM" id="SSF46579">
    <property type="entry name" value="Prefoldin"/>
    <property type="match status" value="1"/>
</dbReference>